<comment type="caution">
    <text evidence="8">The sequence shown here is derived from an EMBL/GenBank/DDBJ whole genome shotgun (WGS) entry which is preliminary data.</text>
</comment>
<feature type="transmembrane region" description="Helical" evidence="6">
    <location>
        <begin position="108"/>
        <end position="132"/>
    </location>
</feature>
<name>K6XDV4_9MICO</name>
<feature type="domain" description="ABC3 transporter permease C-terminal" evidence="7">
    <location>
        <begin position="57"/>
        <end position="173"/>
    </location>
</feature>
<keyword evidence="5 6" id="KW-0472">Membrane</keyword>
<dbReference type="Proteomes" id="UP000008366">
    <property type="component" value="Unassembled WGS sequence"/>
</dbReference>
<accession>K6XDV4</accession>
<evidence type="ECO:0000256" key="6">
    <source>
        <dbReference type="SAM" id="Phobius"/>
    </source>
</evidence>
<organism evidence="8 9">
    <name type="scientific">Kineosphaera limosa NBRC 100340</name>
    <dbReference type="NCBI Taxonomy" id="1184609"/>
    <lineage>
        <taxon>Bacteria</taxon>
        <taxon>Bacillati</taxon>
        <taxon>Actinomycetota</taxon>
        <taxon>Actinomycetes</taxon>
        <taxon>Micrococcales</taxon>
        <taxon>Dermatophilaceae</taxon>
        <taxon>Kineosphaera</taxon>
    </lineage>
</organism>
<keyword evidence="3 6" id="KW-0812">Transmembrane</keyword>
<proteinExistence type="predicted"/>
<evidence type="ECO:0000256" key="3">
    <source>
        <dbReference type="ARBA" id="ARBA00022692"/>
    </source>
</evidence>
<evidence type="ECO:0000256" key="5">
    <source>
        <dbReference type="ARBA" id="ARBA00023136"/>
    </source>
</evidence>
<comment type="subcellular location">
    <subcellularLocation>
        <location evidence="1">Cell membrane</location>
        <topology evidence="1">Multi-pass membrane protein</topology>
    </subcellularLocation>
</comment>
<dbReference type="Pfam" id="PF02687">
    <property type="entry name" value="FtsX"/>
    <property type="match status" value="1"/>
</dbReference>
<dbReference type="EMBL" id="BAHD01000054">
    <property type="protein sequence ID" value="GAB97019.1"/>
    <property type="molecule type" value="Genomic_DNA"/>
</dbReference>
<evidence type="ECO:0000259" key="7">
    <source>
        <dbReference type="Pfam" id="PF02687"/>
    </source>
</evidence>
<feature type="transmembrane region" description="Helical" evidence="6">
    <location>
        <begin position="152"/>
        <end position="174"/>
    </location>
</feature>
<feature type="transmembrane region" description="Helical" evidence="6">
    <location>
        <begin position="53"/>
        <end position="76"/>
    </location>
</feature>
<protein>
    <recommendedName>
        <fullName evidence="7">ABC3 transporter permease C-terminal domain-containing protein</fullName>
    </recommendedName>
</protein>
<reference evidence="8 9" key="1">
    <citation type="submission" date="2012-08" db="EMBL/GenBank/DDBJ databases">
        <title>Whole genome shotgun sequence of Kineosphaera limosa NBRC 100340.</title>
        <authorList>
            <person name="Yoshida I."/>
            <person name="Isaki S."/>
            <person name="Hosoyama A."/>
            <person name="Tsuchikane K."/>
            <person name="Katsumata H."/>
            <person name="Ando Y."/>
            <person name="Ohji S."/>
            <person name="Hamada M."/>
            <person name="Tamura T."/>
            <person name="Yamazoe A."/>
            <person name="Yamazaki S."/>
            <person name="Fujita N."/>
        </authorList>
    </citation>
    <scope>NUCLEOTIDE SEQUENCE [LARGE SCALE GENOMIC DNA]</scope>
    <source>
        <strain evidence="8 9">NBRC 100340</strain>
    </source>
</reference>
<keyword evidence="2" id="KW-1003">Cell membrane</keyword>
<dbReference type="eggNOG" id="COG0577">
    <property type="taxonomic scope" value="Bacteria"/>
</dbReference>
<dbReference type="STRING" id="1184609.KILIM_054_00290"/>
<evidence type="ECO:0000313" key="8">
    <source>
        <dbReference type="EMBL" id="GAB97019.1"/>
    </source>
</evidence>
<keyword evidence="9" id="KW-1185">Reference proteome</keyword>
<dbReference type="InterPro" id="IPR003838">
    <property type="entry name" value="ABC3_permease_C"/>
</dbReference>
<dbReference type="GO" id="GO:0005886">
    <property type="term" value="C:plasma membrane"/>
    <property type="evidence" value="ECO:0007669"/>
    <property type="project" value="UniProtKB-SubCell"/>
</dbReference>
<gene>
    <name evidence="8" type="ORF">KILIM_054_00290</name>
</gene>
<sequence>MARLDAHVQVVSYFVVAPSGSITVEQQAALAAGLGVHPSDIPVERGYQSPLRAWLFVAFLSVALLTLLATSTTTALSMGEARRDLATLAAVGAPAGVRRRLAAAQAGMLALIGTVLGLVVGSVPGALWAWAVTHRPAYSSSQVGPGFVVVPWLLFAAALVLVPLLAAALSALFVKGRPDLTRRLA</sequence>
<dbReference type="AlphaFoldDB" id="K6XDV4"/>
<evidence type="ECO:0000256" key="4">
    <source>
        <dbReference type="ARBA" id="ARBA00022989"/>
    </source>
</evidence>
<evidence type="ECO:0000256" key="1">
    <source>
        <dbReference type="ARBA" id="ARBA00004651"/>
    </source>
</evidence>
<evidence type="ECO:0000313" key="9">
    <source>
        <dbReference type="Proteomes" id="UP000008366"/>
    </source>
</evidence>
<keyword evidence="4 6" id="KW-1133">Transmembrane helix</keyword>
<evidence type="ECO:0000256" key="2">
    <source>
        <dbReference type="ARBA" id="ARBA00022475"/>
    </source>
</evidence>